<gene>
    <name evidence="1" type="ORF">BLX24_18265</name>
</gene>
<dbReference type="Proteomes" id="UP000181790">
    <property type="component" value="Unassembled WGS sequence"/>
</dbReference>
<organism evidence="1 2">
    <name type="scientific">Arsenicibacter rosenii</name>
    <dbReference type="NCBI Taxonomy" id="1750698"/>
    <lineage>
        <taxon>Bacteria</taxon>
        <taxon>Pseudomonadati</taxon>
        <taxon>Bacteroidota</taxon>
        <taxon>Cytophagia</taxon>
        <taxon>Cytophagales</taxon>
        <taxon>Spirosomataceae</taxon>
        <taxon>Arsenicibacter</taxon>
    </lineage>
</organism>
<evidence type="ECO:0008006" key="3">
    <source>
        <dbReference type="Google" id="ProtNLM"/>
    </source>
</evidence>
<accession>A0A1S2VG35</accession>
<evidence type="ECO:0000313" key="1">
    <source>
        <dbReference type="EMBL" id="OIN57693.1"/>
    </source>
</evidence>
<sequence length="258" mass="27127">MAQPLILDAGVFAERKPVQLQVMQSGVMSPIFNFDYSAQCSGGGTVTPPPTSTTVTPGNTITVCGQPYVLTGAPFSVSAAFTCNPGTTPHVVNFIPSGGVVDAGSVIEFMSIGITPWTQACSETLDLNNFDNNTFTINARQRNTQTGAILATAQIVVSSPCQRKDGAGREATTADALDVTVLGNPTLSDKVEVEVRGAEGQRLQLRMTDGQGASVSEIAVEKANSVERQTLGLGRSAGMYFLQVITPSKVKTVKVIRQ</sequence>
<evidence type="ECO:0000313" key="2">
    <source>
        <dbReference type="Proteomes" id="UP000181790"/>
    </source>
</evidence>
<comment type="caution">
    <text evidence="1">The sequence shown here is derived from an EMBL/GenBank/DDBJ whole genome shotgun (WGS) entry which is preliminary data.</text>
</comment>
<protein>
    <recommendedName>
        <fullName evidence="3">Secretion system C-terminal sorting domain-containing protein</fullName>
    </recommendedName>
</protein>
<reference evidence="1 2" key="1">
    <citation type="submission" date="2016-10" db="EMBL/GenBank/DDBJ databases">
        <title>Arsenicibacter rosenii gen. nov., sp. nov., an efficient arsenic-methylating bacterium isolated from an arsenic-contaminated paddy soil.</title>
        <authorList>
            <person name="Huang K."/>
        </authorList>
    </citation>
    <scope>NUCLEOTIDE SEQUENCE [LARGE SCALE GENOMIC DNA]</scope>
    <source>
        <strain evidence="1 2">SM-1</strain>
    </source>
</reference>
<proteinExistence type="predicted"/>
<dbReference type="AlphaFoldDB" id="A0A1S2VG35"/>
<dbReference type="EMBL" id="MORL01000010">
    <property type="protein sequence ID" value="OIN57693.1"/>
    <property type="molecule type" value="Genomic_DNA"/>
</dbReference>
<keyword evidence="2" id="KW-1185">Reference proteome</keyword>
<name>A0A1S2VG35_9BACT</name>
<dbReference type="InterPro" id="IPR026444">
    <property type="entry name" value="Secre_tail"/>
</dbReference>
<dbReference type="NCBIfam" id="TIGR04183">
    <property type="entry name" value="Por_Secre_tail"/>
    <property type="match status" value="1"/>
</dbReference>